<evidence type="ECO:0000256" key="1">
    <source>
        <dbReference type="ARBA" id="ARBA00022448"/>
    </source>
</evidence>
<dbReference type="PANTHER" id="PTHR30176">
    <property type="entry name" value="FERREDOXIN-TYPE PROTEIN NAPH"/>
    <property type="match status" value="1"/>
</dbReference>
<evidence type="ECO:0000259" key="8">
    <source>
        <dbReference type="Pfam" id="PF12801"/>
    </source>
</evidence>
<dbReference type="EMBL" id="CP101637">
    <property type="protein sequence ID" value="WMT83480.1"/>
    <property type="molecule type" value="Genomic_DNA"/>
</dbReference>
<feature type="domain" description="4Fe-4S ferredoxin-type" evidence="8">
    <location>
        <begin position="50"/>
        <end position="92"/>
    </location>
</feature>
<gene>
    <name evidence="9" type="ORF">TEMA_39970</name>
</gene>
<keyword evidence="5" id="KW-0408">Iron</keyword>
<evidence type="ECO:0000256" key="2">
    <source>
        <dbReference type="ARBA" id="ARBA00022485"/>
    </source>
</evidence>
<keyword evidence="4" id="KW-0249">Electron transport</keyword>
<feature type="domain" description="4Fe-4S ferredoxin-type" evidence="8">
    <location>
        <begin position="174"/>
        <end position="208"/>
    </location>
</feature>
<keyword evidence="3" id="KW-0479">Metal-binding</keyword>
<keyword evidence="7" id="KW-0812">Transmembrane</keyword>
<sequence>MYKIMSCVGYKYRKSGGRRIIMNKRKKRFTDYIWIISLTYLALGFFNILFAWIGLLCFLIPLIISLSGHGKTYCNIYCGRGQMLDLMGNKLKLSKNRDIPKFLRSKWFRYGFLTFFITMFVVMLFNTYLVFKGTNGLKEAVQLLWTFKVPWAWTNTSMVTPWVTQFAFGFYSMMLTSTILGIITMLLYKPKSWCVYCPMGTMTQLISKAKYSDKSNTSCNSCSGCSSKVS</sequence>
<keyword evidence="10" id="KW-1185">Reference proteome</keyword>
<evidence type="ECO:0000313" key="10">
    <source>
        <dbReference type="Proteomes" id="UP001235030"/>
    </source>
</evidence>
<evidence type="ECO:0000256" key="6">
    <source>
        <dbReference type="ARBA" id="ARBA00023014"/>
    </source>
</evidence>
<organism evidence="9 10">
    <name type="scientific">Terrisporobacter mayombei</name>
    <dbReference type="NCBI Taxonomy" id="1541"/>
    <lineage>
        <taxon>Bacteria</taxon>
        <taxon>Bacillati</taxon>
        <taxon>Bacillota</taxon>
        <taxon>Clostridia</taxon>
        <taxon>Peptostreptococcales</taxon>
        <taxon>Peptostreptococcaceae</taxon>
        <taxon>Terrisporobacter</taxon>
    </lineage>
</organism>
<evidence type="ECO:0000256" key="5">
    <source>
        <dbReference type="ARBA" id="ARBA00023004"/>
    </source>
</evidence>
<evidence type="ECO:0000313" key="9">
    <source>
        <dbReference type="EMBL" id="WMT83480.1"/>
    </source>
</evidence>
<keyword evidence="6" id="KW-0411">Iron-sulfur</keyword>
<keyword evidence="7" id="KW-1133">Transmembrane helix</keyword>
<dbReference type="InterPro" id="IPR051684">
    <property type="entry name" value="Electron_Trans/Redox"/>
</dbReference>
<feature type="transmembrane region" description="Helical" evidence="7">
    <location>
        <begin position="32"/>
        <end position="64"/>
    </location>
</feature>
<evidence type="ECO:0000256" key="3">
    <source>
        <dbReference type="ARBA" id="ARBA00022723"/>
    </source>
</evidence>
<dbReference type="InterPro" id="IPR017896">
    <property type="entry name" value="4Fe4S_Fe-S-bd"/>
</dbReference>
<keyword evidence="2" id="KW-0004">4Fe-4S</keyword>
<dbReference type="Pfam" id="PF12801">
    <property type="entry name" value="Fer4_5"/>
    <property type="match status" value="2"/>
</dbReference>
<accession>A0ABY9Q655</accession>
<keyword evidence="7" id="KW-0472">Membrane</keyword>
<feature type="transmembrane region" description="Helical" evidence="7">
    <location>
        <begin position="166"/>
        <end position="188"/>
    </location>
</feature>
<proteinExistence type="predicted"/>
<feature type="transmembrane region" description="Helical" evidence="7">
    <location>
        <begin position="107"/>
        <end position="131"/>
    </location>
</feature>
<evidence type="ECO:0000256" key="7">
    <source>
        <dbReference type="SAM" id="Phobius"/>
    </source>
</evidence>
<name>A0ABY9Q655_9FIRM</name>
<protein>
    <recommendedName>
        <fullName evidence="8">4Fe-4S ferredoxin-type domain-containing protein</fullName>
    </recommendedName>
</protein>
<dbReference type="Proteomes" id="UP001235030">
    <property type="component" value="Chromosome"/>
</dbReference>
<dbReference type="PANTHER" id="PTHR30176:SF3">
    <property type="entry name" value="FERREDOXIN-TYPE PROTEIN NAPH"/>
    <property type="match status" value="1"/>
</dbReference>
<keyword evidence="1" id="KW-0813">Transport</keyword>
<reference evidence="9 10" key="1">
    <citation type="submission" date="2022-07" db="EMBL/GenBank/DDBJ databases">
        <title>Genome sequence of Terrisporobacter mayombei DSM6539.</title>
        <authorList>
            <person name="Boeer T."/>
            <person name="Bengelsdorf F.R."/>
            <person name="Daniel R."/>
            <person name="Poehlein A."/>
        </authorList>
    </citation>
    <scope>NUCLEOTIDE SEQUENCE [LARGE SCALE GENOMIC DNA]</scope>
    <source>
        <strain evidence="9 10">DSM 6539</strain>
    </source>
</reference>
<evidence type="ECO:0000256" key="4">
    <source>
        <dbReference type="ARBA" id="ARBA00022982"/>
    </source>
</evidence>